<name>A0AAW0A115_9AGAR</name>
<dbReference type="AlphaFoldDB" id="A0AAW0A115"/>
<accession>A0AAW0A115</accession>
<dbReference type="EMBL" id="JAWWNJ010000095">
    <property type="protein sequence ID" value="KAK6996912.1"/>
    <property type="molecule type" value="Genomic_DNA"/>
</dbReference>
<protein>
    <submittedName>
        <fullName evidence="1">Uncharacterized protein</fullName>
    </submittedName>
</protein>
<keyword evidence="2" id="KW-1185">Reference proteome</keyword>
<reference evidence="1 2" key="1">
    <citation type="journal article" date="2024" name="J Genomics">
        <title>Draft genome sequencing and assembly of Favolaschia claudopus CIRM-BRFM 2984 isolated from oak limbs.</title>
        <authorList>
            <person name="Navarro D."/>
            <person name="Drula E."/>
            <person name="Chaduli D."/>
            <person name="Cazenave R."/>
            <person name="Ahrendt S."/>
            <person name="Wang J."/>
            <person name="Lipzen A."/>
            <person name="Daum C."/>
            <person name="Barry K."/>
            <person name="Grigoriev I.V."/>
            <person name="Favel A."/>
            <person name="Rosso M.N."/>
            <person name="Martin F."/>
        </authorList>
    </citation>
    <scope>NUCLEOTIDE SEQUENCE [LARGE SCALE GENOMIC DNA]</scope>
    <source>
        <strain evidence="1 2">CIRM-BRFM 2984</strain>
    </source>
</reference>
<gene>
    <name evidence="1" type="ORF">R3P38DRAFT_3221408</name>
</gene>
<dbReference type="Proteomes" id="UP001362999">
    <property type="component" value="Unassembled WGS sequence"/>
</dbReference>
<evidence type="ECO:0000313" key="1">
    <source>
        <dbReference type="EMBL" id="KAK6996912.1"/>
    </source>
</evidence>
<organism evidence="1 2">
    <name type="scientific">Favolaschia claudopus</name>
    <dbReference type="NCBI Taxonomy" id="2862362"/>
    <lineage>
        <taxon>Eukaryota</taxon>
        <taxon>Fungi</taxon>
        <taxon>Dikarya</taxon>
        <taxon>Basidiomycota</taxon>
        <taxon>Agaricomycotina</taxon>
        <taxon>Agaricomycetes</taxon>
        <taxon>Agaricomycetidae</taxon>
        <taxon>Agaricales</taxon>
        <taxon>Marasmiineae</taxon>
        <taxon>Mycenaceae</taxon>
        <taxon>Favolaschia</taxon>
    </lineage>
</organism>
<sequence length="383" mass="41470">MSKVLFLRQAKAATHFDSNDHASNLILDLLRTPNPSSLCSPWSILFSSPNAKSTVLTSHIPPPTPLASAVQPICGLFSLPAPPKSHFQVRTSVLPGSWLAPPVASSMSFALHLPSGLPHAMSASKTIPFIDAGHSAQPSTRACPSDEVLNARTDDTQTSTARLAPAASHPLLNPSASDTTGAALKRAMLYPAAARCILETILRRCTQHADLVVILARLCDRVLHTSALIVYRNPDVEIKVHAYGGSVKVARVTPPAPLHAMRGMYGVAPVEGVDRRDKMLNHLAPFLARVARSADLIVHQLLTLHCRHALLFLYPIPIRYSKPLPPFVEWSPAMSTLRRLTEHASTCTRSRPCVGGAAAIYSNSCEVVRMCSPIKYKKHDESN</sequence>
<comment type="caution">
    <text evidence="1">The sequence shown here is derived from an EMBL/GenBank/DDBJ whole genome shotgun (WGS) entry which is preliminary data.</text>
</comment>
<proteinExistence type="predicted"/>
<evidence type="ECO:0000313" key="2">
    <source>
        <dbReference type="Proteomes" id="UP001362999"/>
    </source>
</evidence>